<dbReference type="Proteomes" id="UP000298313">
    <property type="component" value="Unassembled WGS sequence"/>
</dbReference>
<comment type="similarity">
    <text evidence="1">Belongs to the bacterial sugar transferase family.</text>
</comment>
<accession>A0A4R9BBU9</accession>
<evidence type="ECO:0000256" key="1">
    <source>
        <dbReference type="ARBA" id="ARBA00006464"/>
    </source>
</evidence>
<keyword evidence="2" id="KW-1133">Transmembrane helix</keyword>
<dbReference type="AlphaFoldDB" id="A0A4R9BBU9"/>
<feature type="transmembrane region" description="Helical" evidence="2">
    <location>
        <begin position="20"/>
        <end position="44"/>
    </location>
</feature>
<keyword evidence="4" id="KW-0808">Transferase</keyword>
<dbReference type="PANTHER" id="PTHR30576">
    <property type="entry name" value="COLANIC BIOSYNTHESIS UDP-GLUCOSE LIPID CARRIER TRANSFERASE"/>
    <property type="match status" value="1"/>
</dbReference>
<keyword evidence="2" id="KW-0812">Transmembrane</keyword>
<reference evidence="4 5" key="1">
    <citation type="submission" date="2019-03" db="EMBL/GenBank/DDBJ databases">
        <title>Genomics of glacier-inhabiting Cryobacterium strains.</title>
        <authorList>
            <person name="Liu Q."/>
            <person name="Xin Y.-H."/>
        </authorList>
    </citation>
    <scope>NUCLEOTIDE SEQUENCE [LARGE SCALE GENOMIC DNA]</scope>
    <source>
        <strain evidence="4 5">Hh4</strain>
    </source>
</reference>
<comment type="caution">
    <text evidence="4">The sequence shown here is derived from an EMBL/GenBank/DDBJ whole genome shotgun (WGS) entry which is preliminary data.</text>
</comment>
<sequence>MRTPASLRRVDTVKRVLDFLVAGVILAVASPVLLIVGGLVAVNIGRPVLFKQDRPGINGRVFRLYKFRTMRNVDLEQELISDEQRLTPFGRALRSTSLDELPTLANVFKGEMSLVGPRPLLIRYLDRYTSAQARRHEVRPGVTGLAQCSGRNTLTWERKFELDVEYVENRSLRLDAIIVARTLRTVIARDGVTTAGDTLMPEFGEDPANAVK</sequence>
<keyword evidence="5" id="KW-1185">Reference proteome</keyword>
<protein>
    <submittedName>
        <fullName evidence="4">Sugar transferase</fullName>
    </submittedName>
</protein>
<dbReference type="OrthoDB" id="9808602at2"/>
<dbReference type="PANTHER" id="PTHR30576:SF8">
    <property type="entry name" value="UNDECAPRENYL-PHOSPHATE GALACTOSE PHOSPHOTRANSFERASE"/>
    <property type="match status" value="1"/>
</dbReference>
<evidence type="ECO:0000256" key="2">
    <source>
        <dbReference type="SAM" id="Phobius"/>
    </source>
</evidence>
<feature type="domain" description="Bacterial sugar transferase" evidence="3">
    <location>
        <begin position="14"/>
        <end position="187"/>
    </location>
</feature>
<proteinExistence type="inferred from homology"/>
<dbReference type="InterPro" id="IPR003362">
    <property type="entry name" value="Bact_transf"/>
</dbReference>
<evidence type="ECO:0000259" key="3">
    <source>
        <dbReference type="Pfam" id="PF02397"/>
    </source>
</evidence>
<keyword evidence="2" id="KW-0472">Membrane</keyword>
<name>A0A4R9BBU9_9MICO</name>
<organism evidence="4 5">
    <name type="scientific">Cryobacterium fucosi</name>
    <dbReference type="NCBI Taxonomy" id="1259157"/>
    <lineage>
        <taxon>Bacteria</taxon>
        <taxon>Bacillati</taxon>
        <taxon>Actinomycetota</taxon>
        <taxon>Actinomycetes</taxon>
        <taxon>Micrococcales</taxon>
        <taxon>Microbacteriaceae</taxon>
        <taxon>Cryobacterium</taxon>
    </lineage>
</organism>
<evidence type="ECO:0000313" key="5">
    <source>
        <dbReference type="Proteomes" id="UP000298313"/>
    </source>
</evidence>
<dbReference type="Pfam" id="PF02397">
    <property type="entry name" value="Bac_transf"/>
    <property type="match status" value="1"/>
</dbReference>
<evidence type="ECO:0000313" key="4">
    <source>
        <dbReference type="EMBL" id="TFD80578.1"/>
    </source>
</evidence>
<gene>
    <name evidence="4" type="ORF">E3T48_04875</name>
</gene>
<dbReference type="GO" id="GO:0016780">
    <property type="term" value="F:phosphotransferase activity, for other substituted phosphate groups"/>
    <property type="evidence" value="ECO:0007669"/>
    <property type="project" value="TreeGrafter"/>
</dbReference>
<dbReference type="EMBL" id="SOHH01000043">
    <property type="protein sequence ID" value="TFD80578.1"/>
    <property type="molecule type" value="Genomic_DNA"/>
</dbReference>
<dbReference type="RefSeq" id="WP_134522710.1">
    <property type="nucleotide sequence ID" value="NZ_SOHH01000043.1"/>
</dbReference>